<evidence type="ECO:0000256" key="11">
    <source>
        <dbReference type="ARBA" id="ARBA00022989"/>
    </source>
</evidence>
<feature type="transmembrane region" description="Helical" evidence="14">
    <location>
        <begin position="906"/>
        <end position="927"/>
    </location>
</feature>
<accession>A0A1X7VKA5</accession>
<evidence type="ECO:0000256" key="9">
    <source>
        <dbReference type="ARBA" id="ARBA00022786"/>
    </source>
</evidence>
<dbReference type="FunFam" id="3.30.40.10:FF:000287">
    <property type="entry name" value="RING finger membrane protein"/>
    <property type="match status" value="1"/>
</dbReference>
<keyword evidence="10" id="KW-0862">Zinc</keyword>
<feature type="transmembrane region" description="Helical" evidence="14">
    <location>
        <begin position="1075"/>
        <end position="1098"/>
    </location>
</feature>
<keyword evidence="9" id="KW-0833">Ubl conjugation pathway</keyword>
<evidence type="ECO:0000256" key="3">
    <source>
        <dbReference type="ARBA" id="ARBA00004906"/>
    </source>
</evidence>
<dbReference type="SMART" id="SM00744">
    <property type="entry name" value="RINGv"/>
    <property type="match status" value="1"/>
</dbReference>
<evidence type="ECO:0000256" key="8">
    <source>
        <dbReference type="ARBA" id="ARBA00022771"/>
    </source>
</evidence>
<protein>
    <recommendedName>
        <fullName evidence="4">RING-type E3 ubiquitin transferase</fullName>
        <ecNumber evidence="4">2.3.2.27</ecNumber>
    </recommendedName>
</protein>
<keyword evidence="17" id="KW-1185">Reference proteome</keyword>
<keyword evidence="12 14" id="KW-0472">Membrane</keyword>
<comment type="pathway">
    <text evidence="3">Protein modification; protein ubiquitination.</text>
</comment>
<dbReference type="PROSITE" id="PS51292">
    <property type="entry name" value="ZF_RING_CH"/>
    <property type="match status" value="1"/>
</dbReference>
<dbReference type="InterPro" id="IPR011016">
    <property type="entry name" value="Znf_RING-CH"/>
</dbReference>
<feature type="transmembrane region" description="Helical" evidence="14">
    <location>
        <begin position="1032"/>
        <end position="1063"/>
    </location>
</feature>
<dbReference type="STRING" id="400682.A0A1X7VKA5"/>
<feature type="region of interest" description="Disordered" evidence="13">
    <location>
        <begin position="456"/>
        <end position="480"/>
    </location>
</feature>
<dbReference type="SUPFAM" id="SSF57850">
    <property type="entry name" value="RING/U-box"/>
    <property type="match status" value="1"/>
</dbReference>
<keyword evidence="6 14" id="KW-0812">Transmembrane</keyword>
<evidence type="ECO:0000256" key="1">
    <source>
        <dbReference type="ARBA" id="ARBA00000900"/>
    </source>
</evidence>
<keyword evidence="8" id="KW-0863">Zinc-finger</keyword>
<dbReference type="PANTHER" id="PTHR13145:SF0">
    <property type="entry name" value="E3 UBIQUITIN-PROTEIN LIGASE MARCHF6"/>
    <property type="match status" value="1"/>
</dbReference>
<organism evidence="16">
    <name type="scientific">Amphimedon queenslandica</name>
    <name type="common">Sponge</name>
    <dbReference type="NCBI Taxonomy" id="400682"/>
    <lineage>
        <taxon>Eukaryota</taxon>
        <taxon>Metazoa</taxon>
        <taxon>Porifera</taxon>
        <taxon>Demospongiae</taxon>
        <taxon>Heteroscleromorpha</taxon>
        <taxon>Haplosclerida</taxon>
        <taxon>Niphatidae</taxon>
        <taxon>Amphimedon</taxon>
    </lineage>
</organism>
<dbReference type="AlphaFoldDB" id="A0A1X7VKA5"/>
<comment type="catalytic activity">
    <reaction evidence="1">
        <text>S-ubiquitinyl-[E2 ubiquitin-conjugating enzyme]-L-cysteine + [acceptor protein]-L-lysine = [E2 ubiquitin-conjugating enzyme]-L-cysteine + N(6)-ubiquitinyl-[acceptor protein]-L-lysine.</text>
        <dbReference type="EC" id="2.3.2.27"/>
    </reaction>
</comment>
<reference evidence="16" key="2">
    <citation type="submission" date="2017-05" db="UniProtKB">
        <authorList>
            <consortium name="EnsemblMetazoa"/>
        </authorList>
    </citation>
    <scope>IDENTIFICATION</scope>
</reference>
<feature type="transmembrane region" description="Helical" evidence="14">
    <location>
        <begin position="994"/>
        <end position="1011"/>
    </location>
</feature>
<gene>
    <name evidence="16" type="primary">100634177</name>
</gene>
<dbReference type="GO" id="GO:0008270">
    <property type="term" value="F:zinc ion binding"/>
    <property type="evidence" value="ECO:0007669"/>
    <property type="project" value="UniProtKB-KW"/>
</dbReference>
<keyword evidence="11 14" id="KW-1133">Transmembrane helix</keyword>
<evidence type="ECO:0000259" key="15">
    <source>
        <dbReference type="PROSITE" id="PS51292"/>
    </source>
</evidence>
<evidence type="ECO:0000256" key="7">
    <source>
        <dbReference type="ARBA" id="ARBA00022723"/>
    </source>
</evidence>
<feature type="transmembrane region" description="Helical" evidence="14">
    <location>
        <begin position="861"/>
        <end position="886"/>
    </location>
</feature>
<dbReference type="GO" id="GO:0036503">
    <property type="term" value="P:ERAD pathway"/>
    <property type="evidence" value="ECO:0007669"/>
    <property type="project" value="TreeGrafter"/>
</dbReference>
<evidence type="ECO:0000313" key="17">
    <source>
        <dbReference type="Proteomes" id="UP000007879"/>
    </source>
</evidence>
<feature type="transmembrane region" description="Helical" evidence="14">
    <location>
        <begin position="657"/>
        <end position="677"/>
    </location>
</feature>
<feature type="transmembrane region" description="Helical" evidence="14">
    <location>
        <begin position="134"/>
        <end position="162"/>
    </location>
</feature>
<dbReference type="PANTHER" id="PTHR13145">
    <property type="entry name" value="SSM4 PROTEIN"/>
    <property type="match status" value="1"/>
</dbReference>
<dbReference type="Pfam" id="PF12906">
    <property type="entry name" value="RINGv"/>
    <property type="match status" value="1"/>
</dbReference>
<keyword evidence="5" id="KW-0808">Transferase</keyword>
<keyword evidence="7" id="KW-0479">Metal-binding</keyword>
<feature type="transmembrane region" description="Helical" evidence="14">
    <location>
        <begin position="613"/>
        <end position="637"/>
    </location>
</feature>
<evidence type="ECO:0000256" key="5">
    <source>
        <dbReference type="ARBA" id="ARBA00022679"/>
    </source>
</evidence>
<dbReference type="Proteomes" id="UP000007879">
    <property type="component" value="Unassembled WGS sequence"/>
</dbReference>
<feature type="transmembrane region" description="Helical" evidence="14">
    <location>
        <begin position="92"/>
        <end position="114"/>
    </location>
</feature>
<evidence type="ECO:0000256" key="4">
    <source>
        <dbReference type="ARBA" id="ARBA00012483"/>
    </source>
</evidence>
<dbReference type="InterPro" id="IPR056521">
    <property type="entry name" value="MARCHF6-like_C"/>
</dbReference>
<evidence type="ECO:0000313" key="16">
    <source>
        <dbReference type="EnsemblMetazoa" id="Aqu2.1.40796_001"/>
    </source>
</evidence>
<feature type="transmembrane region" description="Helical" evidence="14">
    <location>
        <begin position="572"/>
        <end position="592"/>
    </location>
</feature>
<dbReference type="GO" id="GO:0061630">
    <property type="term" value="F:ubiquitin protein ligase activity"/>
    <property type="evidence" value="ECO:0007669"/>
    <property type="project" value="UniProtKB-EC"/>
</dbReference>
<name>A0A1X7VKA5_AMPQE</name>
<feature type="transmembrane region" description="Helical" evidence="14">
    <location>
        <begin position="720"/>
        <end position="741"/>
    </location>
</feature>
<dbReference type="Pfam" id="PF23113">
    <property type="entry name" value="MARCHF6_C"/>
    <property type="match status" value="1"/>
</dbReference>
<feature type="transmembrane region" description="Helical" evidence="14">
    <location>
        <begin position="521"/>
        <end position="542"/>
    </location>
</feature>
<evidence type="ECO:0000256" key="10">
    <source>
        <dbReference type="ARBA" id="ARBA00022833"/>
    </source>
</evidence>
<dbReference type="Gene3D" id="3.30.40.10">
    <property type="entry name" value="Zinc/RING finger domain, C3HC4 (zinc finger)"/>
    <property type="match status" value="1"/>
</dbReference>
<evidence type="ECO:0000256" key="2">
    <source>
        <dbReference type="ARBA" id="ARBA00004141"/>
    </source>
</evidence>
<dbReference type="EnsemblMetazoa" id="Aqu2.1.40796_001">
    <property type="protein sequence ID" value="Aqu2.1.40796_001"/>
    <property type="gene ID" value="Aqu2.1.40796"/>
</dbReference>
<evidence type="ECO:0000256" key="6">
    <source>
        <dbReference type="ARBA" id="ARBA00022692"/>
    </source>
</evidence>
<evidence type="ECO:0000256" key="12">
    <source>
        <dbReference type="ARBA" id="ARBA00023136"/>
    </source>
</evidence>
<dbReference type="InParanoid" id="A0A1X7VKA5"/>
<dbReference type="EC" id="2.3.2.27" evidence="4"/>
<dbReference type="GO" id="GO:0005789">
    <property type="term" value="C:endoplasmic reticulum membrane"/>
    <property type="evidence" value="ECO:0007669"/>
    <property type="project" value="TreeGrafter"/>
</dbReference>
<proteinExistence type="predicted"/>
<evidence type="ECO:0000256" key="14">
    <source>
        <dbReference type="SAM" id="Phobius"/>
    </source>
</evidence>
<reference evidence="17" key="1">
    <citation type="journal article" date="2010" name="Nature">
        <title>The Amphimedon queenslandica genome and the evolution of animal complexity.</title>
        <authorList>
            <person name="Srivastava M."/>
            <person name="Simakov O."/>
            <person name="Chapman J."/>
            <person name="Fahey B."/>
            <person name="Gauthier M.E."/>
            <person name="Mitros T."/>
            <person name="Richards G.S."/>
            <person name="Conaco C."/>
            <person name="Dacre M."/>
            <person name="Hellsten U."/>
            <person name="Larroux C."/>
            <person name="Putnam N.H."/>
            <person name="Stanke M."/>
            <person name="Adamska M."/>
            <person name="Darling A."/>
            <person name="Degnan S.M."/>
            <person name="Oakley T.H."/>
            <person name="Plachetzki D.C."/>
            <person name="Zhai Y."/>
            <person name="Adamski M."/>
            <person name="Calcino A."/>
            <person name="Cummins S.F."/>
            <person name="Goodstein D.M."/>
            <person name="Harris C."/>
            <person name="Jackson D.J."/>
            <person name="Leys S.P."/>
            <person name="Shu S."/>
            <person name="Woodcroft B.J."/>
            <person name="Vervoort M."/>
            <person name="Kosik K.S."/>
            <person name="Manning G."/>
            <person name="Degnan B.M."/>
            <person name="Rokhsar D.S."/>
        </authorList>
    </citation>
    <scope>NUCLEOTIDE SEQUENCE [LARGE SCALE GENOMIC DNA]</scope>
</reference>
<dbReference type="EnsemblMetazoa" id="XM_020008709.1">
    <property type="protein sequence ID" value="XP_019864268.1"/>
    <property type="gene ID" value="LOC100634177"/>
</dbReference>
<dbReference type="InterPro" id="IPR013083">
    <property type="entry name" value="Znf_RING/FYVE/PHD"/>
</dbReference>
<dbReference type="CDD" id="cd16702">
    <property type="entry name" value="RING_CH-C4HC3_MARCH6"/>
    <property type="match status" value="1"/>
</dbReference>
<evidence type="ECO:0000256" key="13">
    <source>
        <dbReference type="SAM" id="MobiDB-lite"/>
    </source>
</evidence>
<dbReference type="OrthoDB" id="1108038at2759"/>
<sequence length="1143" mass="131593">MATAEDICRVCRLSGTSDRPLFHPCLCTGSIRYVHQDCLMQWLQHSRKEYCELCHYKFQFASIYRADMPRWLPVNYIYKTLVRGLNQRLQRWFHFCFVLFTWLYLLPVCTYRVYCVVFKGDFWGVITLPWELITFANLILEGLVGLFIVFVSLLAFISLVWLKDQLTTGTGPDWLTADQQEAQRQAEPTPRDNMSDDEKAKLINDAHIDMRKRQRTAERLSINESNKKWRKDNEKFIKELEDATAKRFYEEGVELRKRQMELIYQLELPMNHYMPALKAARLKNIEGIEKWKNDIVEDLKKKYIISSDVVGLPPEAAAIVDATPLPSLEERGLTPEQATLFELHQDRPVPITDESRKRELEAELDEVTNRLMELTVSQKLEHERIVHYLSMETLDSDTLDELSEGERDMIGSSRFAHQIYNRKFEDEAAMMAGHMAEVRVAHPVLMERTIPTWYQRVTGRNNNNDQQDQAEARRRRQNAPARPNIGQALVGLAREPQDPNAEALQADQLTKMLGLDGSYQFLEHVMWMLLLMTALLLIFGLIPNKVGQLFTSYLSIDQLAWNDNWRILFSTINGYVIVMILIVILYYVVGLFKLAKIKSFLGMAYLALKISTLLLLEAGIFPLCCGWWLDICSFSLLGTSLKARQASLNYAPGTVMFLHWLAGMIFIFYFASFVVLLREVLRPGVMWFLRNLNDQNFHPIQDMISQPFQKHFRRFLMSNIMFGVSILVLIYIPSRLVVYLFPWFLPYNLTLMSTVSPIREVQLELILLQFVIPTLLEHSNTRAAIKNGVIMWSRFMAKILKLDSYLLDNPQTGGVVVDMHGNVIMTLPYDPNWEGPVHPGPAEVLGPGFAPFKPYLRTKYFFLRVTILLFISVTSIITVSAAFLLGPVLLGRTLMGYIGLIAPPDIYTAAIGMYVVWVTVRVATAIISKTREGFGVIMKQLLLWTYQGMKCAIAGFLLFIVIPLLLGNLVDLLIISPIRVPTNRTPITYFSTEWALGLLHMKCSCGVIWLTDTSFKRTLDQLYQRGVRNMSLSFVLVSVAWPVISYLFLFISVPYVFFITIFYQTGLTSYATSFLWYRYCYALSFFLLVALSMMLIIVKQSTKIYSNIRNKEYLIGRQLVNYGTVATEEFTPMAVPVEETGHD</sequence>
<feature type="transmembrane region" description="Helical" evidence="14">
    <location>
        <begin position="948"/>
        <end position="974"/>
    </location>
</feature>
<feature type="domain" description="RING-CH-type" evidence="15">
    <location>
        <begin position="1"/>
        <end position="61"/>
    </location>
</feature>
<comment type="subcellular location">
    <subcellularLocation>
        <location evidence="2">Membrane</location>
        <topology evidence="2">Multi-pass membrane protein</topology>
    </subcellularLocation>
</comment>
<dbReference type="FunCoup" id="A0A1X7VKA5">
    <property type="interactions" value="1088"/>
</dbReference>